<feature type="transmembrane region" description="Helical" evidence="4">
    <location>
        <begin position="12"/>
        <end position="30"/>
    </location>
</feature>
<feature type="transmembrane region" description="Helical" evidence="4">
    <location>
        <begin position="42"/>
        <end position="60"/>
    </location>
</feature>
<evidence type="ECO:0000313" key="7">
    <source>
        <dbReference type="Proteomes" id="UP001597073"/>
    </source>
</evidence>
<evidence type="ECO:0000256" key="4">
    <source>
        <dbReference type="SAM" id="Phobius"/>
    </source>
</evidence>
<dbReference type="PANTHER" id="PTHR44688">
    <property type="entry name" value="DNA-BINDING TRANSCRIPTIONAL ACTIVATOR DEVR_DOSR"/>
    <property type="match status" value="1"/>
</dbReference>
<dbReference type="CDD" id="cd06170">
    <property type="entry name" value="LuxR_C_like"/>
    <property type="match status" value="1"/>
</dbReference>
<keyword evidence="3" id="KW-0804">Transcription</keyword>
<keyword evidence="2" id="KW-0238">DNA-binding</keyword>
<dbReference type="RefSeq" id="WP_377140807.1">
    <property type="nucleotide sequence ID" value="NZ_JBHTIA010000003.1"/>
</dbReference>
<reference evidence="7" key="1">
    <citation type="journal article" date="2019" name="Int. J. Syst. Evol. Microbiol.">
        <title>The Global Catalogue of Microorganisms (GCM) 10K type strain sequencing project: providing services to taxonomists for standard genome sequencing and annotation.</title>
        <authorList>
            <consortium name="The Broad Institute Genomics Platform"/>
            <consortium name="The Broad Institute Genome Sequencing Center for Infectious Disease"/>
            <person name="Wu L."/>
            <person name="Ma J."/>
        </authorList>
    </citation>
    <scope>NUCLEOTIDE SEQUENCE [LARGE SCALE GENOMIC DNA]</scope>
    <source>
        <strain evidence="7">CCUG 60742</strain>
    </source>
</reference>
<keyword evidence="4" id="KW-0472">Membrane</keyword>
<dbReference type="Gene3D" id="1.10.10.10">
    <property type="entry name" value="Winged helix-like DNA-binding domain superfamily/Winged helix DNA-binding domain"/>
    <property type="match status" value="1"/>
</dbReference>
<organism evidence="6 7">
    <name type="scientific">Mucilaginibacter lutimaris</name>
    <dbReference type="NCBI Taxonomy" id="931629"/>
    <lineage>
        <taxon>Bacteria</taxon>
        <taxon>Pseudomonadati</taxon>
        <taxon>Bacteroidota</taxon>
        <taxon>Sphingobacteriia</taxon>
        <taxon>Sphingobacteriales</taxon>
        <taxon>Sphingobacteriaceae</taxon>
        <taxon>Mucilaginibacter</taxon>
    </lineage>
</organism>
<evidence type="ECO:0000256" key="3">
    <source>
        <dbReference type="ARBA" id="ARBA00023163"/>
    </source>
</evidence>
<name>A0ABW2ZF90_9SPHI</name>
<dbReference type="Pfam" id="PF00196">
    <property type="entry name" value="GerE"/>
    <property type="match status" value="1"/>
</dbReference>
<keyword evidence="1" id="KW-0805">Transcription regulation</keyword>
<evidence type="ECO:0000256" key="1">
    <source>
        <dbReference type="ARBA" id="ARBA00023015"/>
    </source>
</evidence>
<dbReference type="PROSITE" id="PS50043">
    <property type="entry name" value="HTH_LUXR_2"/>
    <property type="match status" value="1"/>
</dbReference>
<dbReference type="PRINTS" id="PR00038">
    <property type="entry name" value="HTHLUXR"/>
</dbReference>
<accession>A0ABW2ZF90</accession>
<feature type="domain" description="HTH luxR-type" evidence="5">
    <location>
        <begin position="86"/>
        <end position="151"/>
    </location>
</feature>
<dbReference type="PANTHER" id="PTHR44688:SF16">
    <property type="entry name" value="DNA-BINDING TRANSCRIPTIONAL ACTIVATOR DEVR_DOSR"/>
    <property type="match status" value="1"/>
</dbReference>
<keyword evidence="4" id="KW-0812">Transmembrane</keyword>
<comment type="caution">
    <text evidence="6">The sequence shown here is derived from an EMBL/GenBank/DDBJ whole genome shotgun (WGS) entry which is preliminary data.</text>
</comment>
<dbReference type="InterPro" id="IPR036388">
    <property type="entry name" value="WH-like_DNA-bd_sf"/>
</dbReference>
<protein>
    <submittedName>
        <fullName evidence="6">Response regulator transcription factor</fullName>
    </submittedName>
</protein>
<dbReference type="SMART" id="SM00421">
    <property type="entry name" value="HTH_LUXR"/>
    <property type="match status" value="1"/>
</dbReference>
<dbReference type="SUPFAM" id="SSF46894">
    <property type="entry name" value="C-terminal effector domain of the bipartite response regulators"/>
    <property type="match status" value="1"/>
</dbReference>
<dbReference type="Proteomes" id="UP001597073">
    <property type="component" value="Unassembled WGS sequence"/>
</dbReference>
<proteinExistence type="predicted"/>
<evidence type="ECO:0000313" key="6">
    <source>
        <dbReference type="EMBL" id="MFD0764794.1"/>
    </source>
</evidence>
<dbReference type="InterPro" id="IPR016032">
    <property type="entry name" value="Sig_transdc_resp-reg_C-effctor"/>
</dbReference>
<evidence type="ECO:0000256" key="2">
    <source>
        <dbReference type="ARBA" id="ARBA00023125"/>
    </source>
</evidence>
<evidence type="ECO:0000259" key="5">
    <source>
        <dbReference type="PROSITE" id="PS50043"/>
    </source>
</evidence>
<gene>
    <name evidence="6" type="ORF">ACFQZI_07995</name>
</gene>
<keyword evidence="7" id="KW-1185">Reference proteome</keyword>
<dbReference type="InterPro" id="IPR000792">
    <property type="entry name" value="Tscrpt_reg_LuxR_C"/>
</dbReference>
<sequence>MTFSFWAKNRSVLIYSVSLAALLFLMKWLEWRFIIVDYSFELYAGAVAFIFTLLGVWLAIKLTKPKTIVVEKEVLVKTSDFVFNEGQFARLGLSKRELEVLQLMAEGLSNQDIAERLFVSLNTIKTHSSKVFEKLDVQRRTQAVDKAKKLSLIP</sequence>
<keyword evidence="4" id="KW-1133">Transmembrane helix</keyword>
<dbReference type="EMBL" id="JBHTIA010000003">
    <property type="protein sequence ID" value="MFD0764794.1"/>
    <property type="molecule type" value="Genomic_DNA"/>
</dbReference>